<name>A0ABX8AYP8_9BACT</name>
<dbReference type="EMBL" id="CP072642">
    <property type="protein sequence ID" value="QUV93838.1"/>
    <property type="molecule type" value="Genomic_DNA"/>
</dbReference>
<sequence length="187" mass="20713">METDTFPWYRWHYAAWWKPLAVGALLLALDSASGLAQTTRPASARRKSARPAATPDRPAAPAEAPSRPAKDKYPPVEARVAAYREQLEAKKIKREDTLPYLIAGVEVLGISESPRGLTAFIRVEDETTLVVRAGMRFYDGVLEKIEPNRLIFRLGNRRLVEKRYGQSIDASPGDAAPDDAPETNSLP</sequence>
<evidence type="ECO:0000256" key="1">
    <source>
        <dbReference type="SAM" id="MobiDB-lite"/>
    </source>
</evidence>
<dbReference type="Proteomes" id="UP000677668">
    <property type="component" value="Chromosome 1"/>
</dbReference>
<proteinExistence type="predicted"/>
<feature type="compositionally biased region" description="Low complexity" evidence="1">
    <location>
        <begin position="50"/>
        <end position="67"/>
    </location>
</feature>
<reference evidence="2 3" key="1">
    <citation type="submission" date="2021-03" db="EMBL/GenBank/DDBJ databases">
        <title>Genomic and phenotypic characterization of Chloracidobacterium isolates provides evidence for multiple species.</title>
        <authorList>
            <person name="Saini M.K."/>
            <person name="Costas A.M.G."/>
            <person name="Tank M."/>
            <person name="Bryant D.A."/>
        </authorList>
    </citation>
    <scope>NUCLEOTIDE SEQUENCE [LARGE SCALE GENOMIC DNA]</scope>
    <source>
        <strain evidence="2 3">N</strain>
    </source>
</reference>
<evidence type="ECO:0000313" key="3">
    <source>
        <dbReference type="Proteomes" id="UP000677668"/>
    </source>
</evidence>
<gene>
    <name evidence="2" type="ORF">J8C05_10815</name>
</gene>
<feature type="region of interest" description="Disordered" evidence="1">
    <location>
        <begin position="165"/>
        <end position="187"/>
    </location>
</feature>
<organism evidence="2 3">
    <name type="scientific">Chloracidobacterium sp. N</name>
    <dbReference type="NCBI Taxonomy" id="2821540"/>
    <lineage>
        <taxon>Bacteria</taxon>
        <taxon>Pseudomonadati</taxon>
        <taxon>Acidobacteriota</taxon>
        <taxon>Terriglobia</taxon>
        <taxon>Terriglobales</taxon>
        <taxon>Acidobacteriaceae</taxon>
        <taxon>Chloracidobacterium</taxon>
        <taxon>Chloracidobacterium aggregatum</taxon>
    </lineage>
</organism>
<keyword evidence="3" id="KW-1185">Reference proteome</keyword>
<accession>A0ABX8AYP8</accession>
<evidence type="ECO:0000313" key="2">
    <source>
        <dbReference type="EMBL" id="QUV93838.1"/>
    </source>
</evidence>
<feature type="region of interest" description="Disordered" evidence="1">
    <location>
        <begin position="37"/>
        <end position="72"/>
    </location>
</feature>
<dbReference type="RefSeq" id="WP_211422178.1">
    <property type="nucleotide sequence ID" value="NZ_CP072642.1"/>
</dbReference>
<protein>
    <submittedName>
        <fullName evidence="2">Uncharacterized protein</fullName>
    </submittedName>
</protein>